<protein>
    <submittedName>
        <fullName evidence="3">Uncharacterized protein</fullName>
    </submittedName>
</protein>
<evidence type="ECO:0000256" key="2">
    <source>
        <dbReference type="SAM" id="SignalP"/>
    </source>
</evidence>
<proteinExistence type="predicted"/>
<organism evidence="3 4">
    <name type="scientific">Methylobacterium aquaticum</name>
    <dbReference type="NCBI Taxonomy" id="270351"/>
    <lineage>
        <taxon>Bacteria</taxon>
        <taxon>Pseudomonadati</taxon>
        <taxon>Pseudomonadota</taxon>
        <taxon>Alphaproteobacteria</taxon>
        <taxon>Hyphomicrobiales</taxon>
        <taxon>Methylobacteriaceae</taxon>
        <taxon>Methylobacterium</taxon>
    </lineage>
</organism>
<name>A0A0C6FCW2_9HYPH</name>
<accession>A0A0C6FCW2</accession>
<dbReference type="KEGG" id="maqu:Maq22A_c16095"/>
<dbReference type="STRING" id="270351.Maq22A_c16095"/>
<dbReference type="EMBL" id="AP014704">
    <property type="protein sequence ID" value="BAQ46358.1"/>
    <property type="molecule type" value="Genomic_DNA"/>
</dbReference>
<reference evidence="3 4" key="1">
    <citation type="journal article" date="2015" name="Genome Announc.">
        <title>Complete Genome Sequence of Methylobacterium aquaticum Strain 22A, Isolated from Racomitrium japonicum Moss.</title>
        <authorList>
            <person name="Tani A."/>
            <person name="Ogura Y."/>
            <person name="Hayashi T."/>
            <person name="Kimbara K."/>
        </authorList>
    </citation>
    <scope>NUCLEOTIDE SEQUENCE [LARGE SCALE GENOMIC DNA]</scope>
    <source>
        <strain evidence="3 4">MA-22A</strain>
    </source>
</reference>
<dbReference type="Proteomes" id="UP000061432">
    <property type="component" value="Chromosome"/>
</dbReference>
<evidence type="ECO:0000313" key="4">
    <source>
        <dbReference type="Proteomes" id="UP000061432"/>
    </source>
</evidence>
<feature type="region of interest" description="Disordered" evidence="1">
    <location>
        <begin position="14"/>
        <end position="141"/>
    </location>
</feature>
<sequence>MRILFAASLLVGLSAAPAPAQWDDETTGSRRGTEDEGYGRRDRDGPRFRADDDGRGLDRRDRRAFGRDDPDEIMPRRRDRDRDDRDRRDAEGRWRDDRSRSGGRYDPYDRYYGPSYGAPVAPAAPGGVFVVPPPIPGARRY</sequence>
<feature type="compositionally biased region" description="Pro residues" evidence="1">
    <location>
        <begin position="131"/>
        <end position="141"/>
    </location>
</feature>
<reference evidence="4" key="2">
    <citation type="submission" date="2015-01" db="EMBL/GenBank/DDBJ databases">
        <title>Complete genome sequence of Methylobacterium aquaticum strain 22A.</title>
        <authorList>
            <person name="Tani A."/>
            <person name="Ogura Y."/>
            <person name="Hayashi T."/>
        </authorList>
    </citation>
    <scope>NUCLEOTIDE SEQUENCE [LARGE SCALE GENOMIC DNA]</scope>
    <source>
        <strain evidence="4">MA-22A</strain>
    </source>
</reference>
<dbReference type="PATRIC" id="fig|270351.10.peg.3097"/>
<gene>
    <name evidence="3" type="ORF">Maq22A_c16095</name>
</gene>
<keyword evidence="2" id="KW-0732">Signal</keyword>
<feature type="chain" id="PRO_5002189091" evidence="2">
    <location>
        <begin position="21"/>
        <end position="141"/>
    </location>
</feature>
<evidence type="ECO:0000313" key="3">
    <source>
        <dbReference type="EMBL" id="BAQ46358.1"/>
    </source>
</evidence>
<evidence type="ECO:0000256" key="1">
    <source>
        <dbReference type="SAM" id="MobiDB-lite"/>
    </source>
</evidence>
<feature type="compositionally biased region" description="Basic and acidic residues" evidence="1">
    <location>
        <begin position="27"/>
        <end position="100"/>
    </location>
</feature>
<feature type="compositionally biased region" description="Low complexity" evidence="1">
    <location>
        <begin position="102"/>
        <end position="130"/>
    </location>
</feature>
<feature type="signal peptide" evidence="2">
    <location>
        <begin position="1"/>
        <end position="20"/>
    </location>
</feature>
<dbReference type="AlphaFoldDB" id="A0A0C6FCW2"/>
<dbReference type="RefSeq" id="WP_060847502.1">
    <property type="nucleotide sequence ID" value="NZ_AP014704.1"/>
</dbReference>